<keyword evidence="12" id="KW-1185">Reference proteome</keyword>
<dbReference type="SMART" id="SM00401">
    <property type="entry name" value="ZnF_GATA"/>
    <property type="match status" value="1"/>
</dbReference>
<name>A0A371DV56_9APHY</name>
<dbReference type="AlphaFoldDB" id="A0A371DV56"/>
<feature type="domain" description="PAS" evidence="9">
    <location>
        <begin position="43"/>
        <end position="98"/>
    </location>
</feature>
<dbReference type="InterPro" id="IPR013088">
    <property type="entry name" value="Znf_NHR/GATA"/>
</dbReference>
<dbReference type="Gene3D" id="3.30.50.10">
    <property type="entry name" value="Erythroid Transcription Factor GATA-1, subunit A"/>
    <property type="match status" value="1"/>
</dbReference>
<dbReference type="STRING" id="139420.A0A371DV56"/>
<evidence type="ECO:0000256" key="5">
    <source>
        <dbReference type="ARBA" id="ARBA00023163"/>
    </source>
</evidence>
<evidence type="ECO:0000256" key="1">
    <source>
        <dbReference type="ARBA" id="ARBA00022723"/>
    </source>
</evidence>
<evidence type="ECO:0000256" key="3">
    <source>
        <dbReference type="ARBA" id="ARBA00022833"/>
    </source>
</evidence>
<dbReference type="PROSITE" id="PS50114">
    <property type="entry name" value="GATA_ZN_FINGER_2"/>
    <property type="match status" value="1"/>
</dbReference>
<dbReference type="InterPro" id="IPR000679">
    <property type="entry name" value="Znf_GATA"/>
</dbReference>
<protein>
    <submittedName>
        <fullName evidence="11">GATA-domain-containing protein</fullName>
    </submittedName>
</protein>
<evidence type="ECO:0000313" key="12">
    <source>
        <dbReference type="Proteomes" id="UP000256964"/>
    </source>
</evidence>
<dbReference type="Pfam" id="PF00320">
    <property type="entry name" value="GATA"/>
    <property type="match status" value="1"/>
</dbReference>
<keyword evidence="2 6" id="KW-0863">Zinc-finger</keyword>
<evidence type="ECO:0000259" key="10">
    <source>
        <dbReference type="PROSITE" id="PS50114"/>
    </source>
</evidence>
<keyword evidence="4" id="KW-0805">Transcription regulation</keyword>
<proteinExistence type="predicted"/>
<dbReference type="PANTHER" id="PTHR47172">
    <property type="entry name" value="OS01G0976800 PROTEIN"/>
    <property type="match status" value="1"/>
</dbReference>
<evidence type="ECO:0000259" key="9">
    <source>
        <dbReference type="PROSITE" id="PS50112"/>
    </source>
</evidence>
<evidence type="ECO:0000313" key="11">
    <source>
        <dbReference type="EMBL" id="RDX56426.1"/>
    </source>
</evidence>
<dbReference type="InterPro" id="IPR000014">
    <property type="entry name" value="PAS"/>
</dbReference>
<evidence type="ECO:0000256" key="7">
    <source>
        <dbReference type="SAM" id="Coils"/>
    </source>
</evidence>
<feature type="coiled-coil region" evidence="7">
    <location>
        <begin position="164"/>
        <end position="191"/>
    </location>
</feature>
<sequence length="292" mass="32692">MADPAAVPVQQPLSPAREIPVFEFTKRKRWADLLITELNDTVIFVLSETCQVWYCGNAVTELLGWRDDELVDADLIDLMNADDRGNFRAAFTESVRSKTEMLAYARLQCKNEFNVSRDYTSAPKEVLFEIRGRPHHLPDTDEFKCYFAMAQPYPSRNTAMLNTFLELKMEHERLQQRIVQLRAQSQALEGSTDGFFSTSDNFGATEAARTGYDVGAVPDGEDDGPRKKVKRLAAEQHVCVTCGRTDSPEWRKGPLGPKTLCNACGLRWAKKARKTGDEGEGDAGQNGPSTVF</sequence>
<keyword evidence="7" id="KW-0175">Coiled coil</keyword>
<dbReference type="SUPFAM" id="SSF55785">
    <property type="entry name" value="PYP-like sensor domain (PAS domain)"/>
    <property type="match status" value="1"/>
</dbReference>
<dbReference type="SUPFAM" id="SSF57716">
    <property type="entry name" value="Glucocorticoid receptor-like (DNA-binding domain)"/>
    <property type="match status" value="1"/>
</dbReference>
<dbReference type="Gene3D" id="3.30.450.20">
    <property type="entry name" value="PAS domain"/>
    <property type="match status" value="1"/>
</dbReference>
<dbReference type="CDD" id="cd00130">
    <property type="entry name" value="PAS"/>
    <property type="match status" value="1"/>
</dbReference>
<dbReference type="PROSITE" id="PS00344">
    <property type="entry name" value="GATA_ZN_FINGER_1"/>
    <property type="match status" value="1"/>
</dbReference>
<dbReference type="GO" id="GO:0008270">
    <property type="term" value="F:zinc ion binding"/>
    <property type="evidence" value="ECO:0007669"/>
    <property type="project" value="UniProtKB-KW"/>
</dbReference>
<feature type="domain" description="GATA-type" evidence="10">
    <location>
        <begin position="233"/>
        <end position="266"/>
    </location>
</feature>
<dbReference type="PANTHER" id="PTHR47172:SF24">
    <property type="entry name" value="GATA ZINC FINGER DOMAIN-CONTAINING PROTEIN 14-RELATED"/>
    <property type="match status" value="1"/>
</dbReference>
<evidence type="ECO:0000256" key="8">
    <source>
        <dbReference type="SAM" id="MobiDB-lite"/>
    </source>
</evidence>
<dbReference type="PROSITE" id="PS50112">
    <property type="entry name" value="PAS"/>
    <property type="match status" value="1"/>
</dbReference>
<keyword evidence="1" id="KW-0479">Metal-binding</keyword>
<evidence type="ECO:0000256" key="4">
    <source>
        <dbReference type="ARBA" id="ARBA00023015"/>
    </source>
</evidence>
<feature type="region of interest" description="Disordered" evidence="8">
    <location>
        <begin position="272"/>
        <end position="292"/>
    </location>
</feature>
<dbReference type="InterPro" id="IPR035965">
    <property type="entry name" value="PAS-like_dom_sf"/>
</dbReference>
<organism evidence="11 12">
    <name type="scientific">Lentinus brumalis</name>
    <dbReference type="NCBI Taxonomy" id="2498619"/>
    <lineage>
        <taxon>Eukaryota</taxon>
        <taxon>Fungi</taxon>
        <taxon>Dikarya</taxon>
        <taxon>Basidiomycota</taxon>
        <taxon>Agaricomycotina</taxon>
        <taxon>Agaricomycetes</taxon>
        <taxon>Polyporales</taxon>
        <taxon>Polyporaceae</taxon>
        <taxon>Lentinus</taxon>
    </lineage>
</organism>
<keyword evidence="3" id="KW-0862">Zinc</keyword>
<gene>
    <name evidence="11" type="ORF">OH76DRAFT_1477036</name>
</gene>
<accession>A0A371DV56</accession>
<dbReference type="GO" id="GO:0043565">
    <property type="term" value="F:sequence-specific DNA binding"/>
    <property type="evidence" value="ECO:0007669"/>
    <property type="project" value="InterPro"/>
</dbReference>
<reference evidence="11 12" key="1">
    <citation type="journal article" date="2018" name="Biotechnol. Biofuels">
        <title>Integrative visual omics of the white-rot fungus Polyporus brumalis exposes the biotechnological potential of its oxidative enzymes for delignifying raw plant biomass.</title>
        <authorList>
            <person name="Miyauchi S."/>
            <person name="Rancon A."/>
            <person name="Drula E."/>
            <person name="Hage H."/>
            <person name="Chaduli D."/>
            <person name="Favel A."/>
            <person name="Grisel S."/>
            <person name="Henrissat B."/>
            <person name="Herpoel-Gimbert I."/>
            <person name="Ruiz-Duenas F.J."/>
            <person name="Chevret D."/>
            <person name="Hainaut M."/>
            <person name="Lin J."/>
            <person name="Wang M."/>
            <person name="Pangilinan J."/>
            <person name="Lipzen A."/>
            <person name="Lesage-Meessen L."/>
            <person name="Navarro D."/>
            <person name="Riley R."/>
            <person name="Grigoriev I.V."/>
            <person name="Zhou S."/>
            <person name="Raouche S."/>
            <person name="Rosso M.N."/>
        </authorList>
    </citation>
    <scope>NUCLEOTIDE SEQUENCE [LARGE SCALE GENOMIC DNA]</scope>
    <source>
        <strain evidence="11 12">BRFM 1820</strain>
    </source>
</reference>
<keyword evidence="5" id="KW-0804">Transcription</keyword>
<dbReference type="Proteomes" id="UP000256964">
    <property type="component" value="Unassembled WGS sequence"/>
</dbReference>
<dbReference type="CDD" id="cd00202">
    <property type="entry name" value="ZnF_GATA"/>
    <property type="match status" value="1"/>
</dbReference>
<evidence type="ECO:0000256" key="2">
    <source>
        <dbReference type="ARBA" id="ARBA00022771"/>
    </source>
</evidence>
<dbReference type="GO" id="GO:0006355">
    <property type="term" value="P:regulation of DNA-templated transcription"/>
    <property type="evidence" value="ECO:0007669"/>
    <property type="project" value="InterPro"/>
</dbReference>
<dbReference type="OrthoDB" id="2162994at2759"/>
<evidence type="ECO:0000256" key="6">
    <source>
        <dbReference type="PROSITE-ProRule" id="PRU00094"/>
    </source>
</evidence>
<dbReference type="EMBL" id="KZ857380">
    <property type="protein sequence ID" value="RDX56426.1"/>
    <property type="molecule type" value="Genomic_DNA"/>
</dbReference>